<dbReference type="InterPro" id="IPR007941">
    <property type="entry name" value="DUF726"/>
</dbReference>
<evidence type="ECO:0000256" key="3">
    <source>
        <dbReference type="ARBA" id="ARBA00022692"/>
    </source>
</evidence>
<evidence type="ECO:0000256" key="4">
    <source>
        <dbReference type="ARBA" id="ARBA00022989"/>
    </source>
</evidence>
<name>A0A381L9X1_BLUGR</name>
<reference evidence="7" key="1">
    <citation type="submission" date="2018-07" db="EMBL/GenBank/DDBJ databases">
        <authorList>
            <person name="Quirk P.G."/>
            <person name="Krulwich T.A."/>
        </authorList>
    </citation>
    <scope>NUCLEOTIDE SEQUENCE</scope>
    <source>
        <strain evidence="7">96224</strain>
    </source>
</reference>
<dbReference type="Gene3D" id="3.40.50.1820">
    <property type="entry name" value="alpha/beta hydrolase"/>
    <property type="match status" value="1"/>
</dbReference>
<dbReference type="AlphaFoldDB" id="A0A381L9X1"/>
<comment type="similarity">
    <text evidence="2">Belongs to the TMCO4 family.</text>
</comment>
<organism evidence="7">
    <name type="scientific">Blumeria graminis f. sp. tritici 96224</name>
    <dbReference type="NCBI Taxonomy" id="1268274"/>
    <lineage>
        <taxon>Eukaryota</taxon>
        <taxon>Fungi</taxon>
        <taxon>Dikarya</taxon>
        <taxon>Ascomycota</taxon>
        <taxon>Pezizomycotina</taxon>
        <taxon>Leotiomycetes</taxon>
        <taxon>Erysiphales</taxon>
        <taxon>Erysiphaceae</taxon>
        <taxon>Blumeria</taxon>
    </lineage>
</organism>
<dbReference type="GO" id="GO:0016020">
    <property type="term" value="C:membrane"/>
    <property type="evidence" value="ECO:0007669"/>
    <property type="project" value="UniProtKB-SubCell"/>
</dbReference>
<keyword evidence="4 6" id="KW-1133">Transmembrane helix</keyword>
<proteinExistence type="inferred from homology"/>
<keyword evidence="5 6" id="KW-0472">Membrane</keyword>
<dbReference type="SUPFAM" id="SSF53474">
    <property type="entry name" value="alpha/beta-Hydrolases"/>
    <property type="match status" value="1"/>
</dbReference>
<gene>
    <name evidence="7" type="ORF">BGT96224V2_LOCUS3888</name>
</gene>
<dbReference type="PANTHER" id="PTHR17920">
    <property type="entry name" value="TRANSMEMBRANE AND COILED-COIL DOMAIN-CONTAINING PROTEIN 4 TMCO4"/>
    <property type="match status" value="1"/>
</dbReference>
<dbReference type="EMBL" id="UIGY01000095">
    <property type="protein sequence ID" value="SUZ10734.1"/>
    <property type="molecule type" value="Genomic_DNA"/>
</dbReference>
<protein>
    <submittedName>
        <fullName evidence="7">Bgt-192</fullName>
    </submittedName>
</protein>
<feature type="transmembrane region" description="Helical" evidence="6">
    <location>
        <begin position="220"/>
        <end position="243"/>
    </location>
</feature>
<comment type="subcellular location">
    <subcellularLocation>
        <location evidence="1">Membrane</location>
        <topology evidence="1">Multi-pass membrane protein</topology>
    </subcellularLocation>
</comment>
<keyword evidence="3 6" id="KW-0812">Transmembrane</keyword>
<evidence type="ECO:0000313" key="7">
    <source>
        <dbReference type="EMBL" id="SUZ10734.1"/>
    </source>
</evidence>
<dbReference type="Pfam" id="PF05277">
    <property type="entry name" value="DUF726"/>
    <property type="match status" value="1"/>
</dbReference>
<evidence type="ECO:0000256" key="5">
    <source>
        <dbReference type="ARBA" id="ARBA00023136"/>
    </source>
</evidence>
<evidence type="ECO:0000256" key="6">
    <source>
        <dbReference type="SAM" id="Phobius"/>
    </source>
</evidence>
<accession>A0A381L9X1</accession>
<dbReference type="PANTHER" id="PTHR17920:SF22">
    <property type="entry name" value="DUF726 DOMAIN PROTEIN (AFU_ORTHOLOGUE AFUA_2G12860)"/>
    <property type="match status" value="1"/>
</dbReference>
<evidence type="ECO:0000256" key="2">
    <source>
        <dbReference type="ARBA" id="ARBA00009824"/>
    </source>
</evidence>
<evidence type="ECO:0000256" key="1">
    <source>
        <dbReference type="ARBA" id="ARBA00004141"/>
    </source>
</evidence>
<sequence length="562" mass="61955">MSSEENHVREDAHQHTLSVILSPEERVGLFSLTTVIMATIRARILESFDDNDTNKKTSTEISDYCTEYFDNWQDGVIEIVGAAINYRSDVALEVERFPTDRVVQVSKDIQPVAYHDTAADEVLLTEYPPIPTLLCTLPNNKRLLLLEGMLLQLLLLNKYTAYSRIFLLYLTSSLQLPLSVLVDDEIRVAQYLIKTAKLMSGSNELEKRSESNKISRRWKIGLAGVAGATVMGVTGGLAAPLVAGAIGSLMGGIGLGTTAAAGLLGALAESGIIAEVNDFAFLSLKNPTNQTIMQGDHRLRVTIAISGWLVTEEDIINPWFTLGHQSENFALRWEVEALASLGTAMQSLVKSTAWNLAKKEIISQTVFSSLAHALWPMALLKIAKVLDNPFSVCMNRADKAGVILADAIINRVQGERPLTLIGYSFGARLIYSCLKTLFERREFGLVESVVMLGSPVPSDVAAWKSMRSVVAGRLVNVYSTHDYILSFLYRTSKIQYGIAGIQPITSVNRVENLEVSDIVNGHLKYRDVMGTILQKLKWEGIDHDKIANQDGYSVLYSDVKPE</sequence>
<dbReference type="InterPro" id="IPR029058">
    <property type="entry name" value="AB_hydrolase_fold"/>
</dbReference>
<dbReference type="OrthoDB" id="277931at2759"/>